<protein>
    <submittedName>
        <fullName evidence="2">Trigger factor</fullName>
        <ecNumber evidence="2">5.2.1.8</ecNumber>
    </submittedName>
</protein>
<dbReference type="InterPro" id="IPR036611">
    <property type="entry name" value="Trigger_fac_ribosome-bd_sf"/>
</dbReference>
<name>A0ABV7JLW8_9SPHI</name>
<proteinExistence type="predicted"/>
<keyword evidence="3" id="KW-1185">Reference proteome</keyword>
<dbReference type="InterPro" id="IPR037041">
    <property type="entry name" value="Trigger_fac_C_sf"/>
</dbReference>
<dbReference type="InterPro" id="IPR027304">
    <property type="entry name" value="Trigger_fact/SurA_dom_sf"/>
</dbReference>
<dbReference type="EMBL" id="JBHRTA010000030">
    <property type="protein sequence ID" value="MFC3197818.1"/>
    <property type="molecule type" value="Genomic_DNA"/>
</dbReference>
<feature type="domain" description="Trigger factor ribosome-binding bacterial" evidence="1">
    <location>
        <begin position="1"/>
        <end position="149"/>
    </location>
</feature>
<dbReference type="SUPFAM" id="SSF102735">
    <property type="entry name" value="Trigger factor ribosome-binding domain"/>
    <property type="match status" value="1"/>
</dbReference>
<sequence>MNISHENIDEINAVITVNLAPEDYNPQVDKAIKEQAKKAKLPGFRPGMVPVSHIRRTYGKAILLDEVNRLVSDQINQYISDNKLDILGQPLPKEDDQNDYNWDFNDTFSFSYEIGLAPKFEVPFTEKTKFTEYVIKADEATLESRIKNLRRSYGKMTNPEVSEGGDVLYAELKQVNAEGNEVEGGIANTASVRTDLVDDKKIKNSLIGLKKDDEVTIDVKRAFKDNADIARILGIKEEEVAGLEPSVFKLIVKNVNRLAEADLDQSFYDKLFGEGVVTTEEEFREKVRGEVESMLVQNANQKLQNDIYLKGLEAINVDFPEAFLKKWLKATNPEIKDDELEEGFADFLKNLKWTLIENRIITQNGLEVKYEEVLSLAKERIAAQIKMYTPGQEPTDQELAQYAVRLLGDKEQANRLFDEVKALKVFDYLKGLVKLETKEIEYDKFLELK</sequence>
<dbReference type="EC" id="5.2.1.8" evidence="2"/>
<evidence type="ECO:0000259" key="1">
    <source>
        <dbReference type="Pfam" id="PF05697"/>
    </source>
</evidence>
<dbReference type="Gene3D" id="1.10.3120.10">
    <property type="entry name" value="Trigger factor, C-terminal domain"/>
    <property type="match status" value="1"/>
</dbReference>
<dbReference type="PANTHER" id="PTHR30560:SF3">
    <property type="entry name" value="TRIGGER FACTOR-LIKE PROTEIN TIG, CHLOROPLASTIC"/>
    <property type="match status" value="1"/>
</dbReference>
<comment type="caution">
    <text evidence="2">The sequence shown here is derived from an EMBL/GenBank/DDBJ whole genome shotgun (WGS) entry which is preliminary data.</text>
</comment>
<dbReference type="GO" id="GO:0003755">
    <property type="term" value="F:peptidyl-prolyl cis-trans isomerase activity"/>
    <property type="evidence" value="ECO:0007669"/>
    <property type="project" value="UniProtKB-EC"/>
</dbReference>
<dbReference type="RefSeq" id="WP_379021874.1">
    <property type="nucleotide sequence ID" value="NZ_JBHRTA010000030.1"/>
</dbReference>
<reference evidence="3" key="1">
    <citation type="journal article" date="2019" name="Int. J. Syst. Evol. Microbiol.">
        <title>The Global Catalogue of Microorganisms (GCM) 10K type strain sequencing project: providing services to taxonomists for standard genome sequencing and annotation.</title>
        <authorList>
            <consortium name="The Broad Institute Genomics Platform"/>
            <consortium name="The Broad Institute Genome Sequencing Center for Infectious Disease"/>
            <person name="Wu L."/>
            <person name="Ma J."/>
        </authorList>
    </citation>
    <scope>NUCLEOTIDE SEQUENCE [LARGE SCALE GENOMIC DNA]</scope>
    <source>
        <strain evidence="3">KCTC 52416</strain>
    </source>
</reference>
<accession>A0ABV7JLW8</accession>
<dbReference type="Gene3D" id="3.30.70.1050">
    <property type="entry name" value="Trigger factor ribosome-binding domain"/>
    <property type="match status" value="1"/>
</dbReference>
<dbReference type="PANTHER" id="PTHR30560">
    <property type="entry name" value="TRIGGER FACTOR CHAPERONE AND PEPTIDYL-PROLYL CIS/TRANS ISOMERASE"/>
    <property type="match status" value="1"/>
</dbReference>
<dbReference type="Proteomes" id="UP001595526">
    <property type="component" value="Unassembled WGS sequence"/>
</dbReference>
<gene>
    <name evidence="2" type="primary">tig</name>
    <name evidence="2" type="ORF">ACFOET_09360</name>
</gene>
<dbReference type="PIRSF" id="PIRSF003095">
    <property type="entry name" value="Trigger_factor"/>
    <property type="match status" value="1"/>
</dbReference>
<dbReference type="InterPro" id="IPR008881">
    <property type="entry name" value="Trigger_fac_ribosome-bd_bac"/>
</dbReference>
<dbReference type="SUPFAM" id="SSF109998">
    <property type="entry name" value="Triger factor/SurA peptide-binding domain-like"/>
    <property type="match status" value="1"/>
</dbReference>
<dbReference type="InterPro" id="IPR005215">
    <property type="entry name" value="Trig_fac"/>
</dbReference>
<keyword evidence="2" id="KW-0413">Isomerase</keyword>
<evidence type="ECO:0000313" key="2">
    <source>
        <dbReference type="EMBL" id="MFC3197818.1"/>
    </source>
</evidence>
<dbReference type="NCBIfam" id="TIGR00115">
    <property type="entry name" value="tig"/>
    <property type="match status" value="1"/>
</dbReference>
<evidence type="ECO:0000313" key="3">
    <source>
        <dbReference type="Proteomes" id="UP001595526"/>
    </source>
</evidence>
<organism evidence="2 3">
    <name type="scientific">Parapedobacter deserti</name>
    <dbReference type="NCBI Taxonomy" id="1912957"/>
    <lineage>
        <taxon>Bacteria</taxon>
        <taxon>Pseudomonadati</taxon>
        <taxon>Bacteroidota</taxon>
        <taxon>Sphingobacteriia</taxon>
        <taxon>Sphingobacteriales</taxon>
        <taxon>Sphingobacteriaceae</taxon>
        <taxon>Parapedobacter</taxon>
    </lineage>
</organism>
<dbReference type="Pfam" id="PF05697">
    <property type="entry name" value="Trigger_N"/>
    <property type="match status" value="1"/>
</dbReference>